<accession>A0ABQ1W6C7</accession>
<proteinExistence type="inferred from homology"/>
<protein>
    <recommendedName>
        <fullName evidence="3">SbsA Ig-like domain-containing protein</fullName>
    </recommendedName>
</protein>
<dbReference type="Pfam" id="PF11999">
    <property type="entry name" value="Ice_binding"/>
    <property type="match status" value="1"/>
</dbReference>
<evidence type="ECO:0000256" key="1">
    <source>
        <dbReference type="ARBA" id="ARBA00005445"/>
    </source>
</evidence>
<dbReference type="InterPro" id="IPR032812">
    <property type="entry name" value="SbsA_Ig"/>
</dbReference>
<reference evidence="5" key="1">
    <citation type="journal article" date="2019" name="Int. J. Syst. Evol. Microbiol.">
        <title>The Global Catalogue of Microorganisms (GCM) 10K type strain sequencing project: providing services to taxonomists for standard genome sequencing and annotation.</title>
        <authorList>
            <consortium name="The Broad Institute Genomics Platform"/>
            <consortium name="The Broad Institute Genome Sequencing Center for Infectious Disease"/>
            <person name="Wu L."/>
            <person name="Ma J."/>
        </authorList>
    </citation>
    <scope>NUCLEOTIDE SEQUENCE [LARGE SCALE GENOMIC DNA]</scope>
    <source>
        <strain evidence="5">CGMCC 1.12749</strain>
    </source>
</reference>
<comment type="caution">
    <text evidence="4">The sequence shown here is derived from an EMBL/GenBank/DDBJ whole genome shotgun (WGS) entry which is preliminary data.</text>
</comment>
<evidence type="ECO:0000313" key="5">
    <source>
        <dbReference type="Proteomes" id="UP000634043"/>
    </source>
</evidence>
<dbReference type="InterPro" id="IPR014755">
    <property type="entry name" value="Cu-Rt/internalin_Ig-like"/>
</dbReference>
<name>A0ABQ1W6C7_9BACT</name>
<dbReference type="InterPro" id="IPR021884">
    <property type="entry name" value="Ice-bd_prot"/>
</dbReference>
<organism evidence="4 5">
    <name type="scientific">Pontibacter amylolyticus</name>
    <dbReference type="NCBI Taxonomy" id="1424080"/>
    <lineage>
        <taxon>Bacteria</taxon>
        <taxon>Pseudomonadati</taxon>
        <taxon>Bacteroidota</taxon>
        <taxon>Cytophagia</taxon>
        <taxon>Cytophagales</taxon>
        <taxon>Hymenobacteraceae</taxon>
        <taxon>Pontibacter</taxon>
    </lineage>
</organism>
<gene>
    <name evidence="4" type="ORF">GCM10011323_18530</name>
</gene>
<comment type="similarity">
    <text evidence="1">Belongs to the ice-binding protein family.</text>
</comment>
<evidence type="ECO:0000256" key="2">
    <source>
        <dbReference type="ARBA" id="ARBA00022729"/>
    </source>
</evidence>
<sequence>MTSLAFASVVVIAGCKEDTFIEDFGVCPVVLSTTPLDGAIEVPRESQVTVTFNEAMNPATINQTSFTLLGPDKAEGAITYNTENHTLTFIPKSKLKYSTTYTGRVATSVKDMLGNALQKEYVWTFSTGDLVSPVVISTDPVNNATGILLNKAIAASFSVPMDPSTINTTTYTLKQGATAIAGVVTYSGTTAVFTPTDNLTANTVYTGTITTGALNKEGNPLLSNHVWSFTTVAHTTPTITSTDPAHQATGVALNKVINATFSEMMNPATITASSFILKAGTTTVVGTTSYTGTKASFTPTNNLAANTTYTATITTAAKSTNDVALAKNHEWSFTTAAENQQPGTPTVGVNLKTAARFGIFAGVGISNNAGPSVIRDLDVGITPGVRSSVTGFPPAIVENGAIYASDDITPPGTAAMLLQAKKDLLEAYLFAEGASAPAPATVAGDQGGKTLAPGIYKSTSTLLVQAGSLTLDAKGDPNAVWIFQIASDFTTVGGAGGNIILTGGAQAKNIFWQVGSSATIGDGTSFKGNVLAYTSITMNSGARAVGRMLALNGAVVMTNTNIIEKP</sequence>
<keyword evidence="2" id="KW-0732">Signal</keyword>
<dbReference type="Gene3D" id="2.60.40.1220">
    <property type="match status" value="3"/>
</dbReference>
<evidence type="ECO:0000259" key="3">
    <source>
        <dbReference type="Pfam" id="PF13205"/>
    </source>
</evidence>
<evidence type="ECO:0000313" key="4">
    <source>
        <dbReference type="EMBL" id="GGG14376.1"/>
    </source>
</evidence>
<dbReference type="Proteomes" id="UP000634043">
    <property type="component" value="Unassembled WGS sequence"/>
</dbReference>
<keyword evidence="5" id="KW-1185">Reference proteome</keyword>
<feature type="domain" description="SbsA Ig-like" evidence="3">
    <location>
        <begin position="132"/>
        <end position="231"/>
    </location>
</feature>
<dbReference type="Pfam" id="PF13205">
    <property type="entry name" value="Big_5"/>
    <property type="match status" value="3"/>
</dbReference>
<feature type="domain" description="SbsA Ig-like" evidence="3">
    <location>
        <begin position="28"/>
        <end position="127"/>
    </location>
</feature>
<feature type="domain" description="SbsA Ig-like" evidence="3">
    <location>
        <begin position="234"/>
        <end position="335"/>
    </location>
</feature>
<dbReference type="EMBL" id="BMFP01000003">
    <property type="protein sequence ID" value="GGG14376.1"/>
    <property type="molecule type" value="Genomic_DNA"/>
</dbReference>